<name>A0ACC3AD05_9EURO</name>
<evidence type="ECO:0000313" key="2">
    <source>
        <dbReference type="Proteomes" id="UP001172386"/>
    </source>
</evidence>
<accession>A0ACC3AD05</accession>
<dbReference type="Proteomes" id="UP001172386">
    <property type="component" value="Unassembled WGS sequence"/>
</dbReference>
<sequence length="306" mass="35288">MDMLKKWLKRQNISKKNRRKPSRHPERDLGEGQRCHSKKNFMPEHLPWIYQLAPVEQQCEENRVSELLSSLQCGFENNQRMMNLLPMQQQWSYATPKTEQALDLTLPESALSQAKYCGVMEPIAFESNEVLSTEVLQLETEPQTFPLPTSCVNQRSIFDDVQHYVDAQGSGVINFYHPSTTVGSAGCVTWQNLCNITTRHSVHFRQQKISEPSRILLGSSCDQQYERVLSEFRNLFYGLIDNGKCWPSDTGITFRRPPEQLYIALAQLCDLPIEWLSADLQKGNTILLQRFALSMKKQLNDIKFSI</sequence>
<keyword evidence="2" id="KW-1185">Reference proteome</keyword>
<comment type="caution">
    <text evidence="1">The sequence shown here is derived from an EMBL/GenBank/DDBJ whole genome shotgun (WGS) entry which is preliminary data.</text>
</comment>
<proteinExistence type="predicted"/>
<dbReference type="EMBL" id="JAPDRQ010000035">
    <property type="protein sequence ID" value="KAJ9659930.1"/>
    <property type="molecule type" value="Genomic_DNA"/>
</dbReference>
<reference evidence="1" key="1">
    <citation type="submission" date="2022-10" db="EMBL/GenBank/DDBJ databases">
        <title>Culturing micro-colonial fungi from biological soil crusts in the Mojave desert and describing Neophaeococcomyces mojavensis, and introducing the new genera and species Taxawa tesnikishii.</title>
        <authorList>
            <person name="Kurbessoian T."/>
            <person name="Stajich J.E."/>
        </authorList>
    </citation>
    <scope>NUCLEOTIDE SEQUENCE</scope>
    <source>
        <strain evidence="1">JES_112</strain>
    </source>
</reference>
<gene>
    <name evidence="1" type="ORF">H2198_002820</name>
</gene>
<organism evidence="1 2">
    <name type="scientific">Neophaeococcomyces mojaviensis</name>
    <dbReference type="NCBI Taxonomy" id="3383035"/>
    <lineage>
        <taxon>Eukaryota</taxon>
        <taxon>Fungi</taxon>
        <taxon>Dikarya</taxon>
        <taxon>Ascomycota</taxon>
        <taxon>Pezizomycotina</taxon>
        <taxon>Eurotiomycetes</taxon>
        <taxon>Chaetothyriomycetidae</taxon>
        <taxon>Chaetothyriales</taxon>
        <taxon>Chaetothyriales incertae sedis</taxon>
        <taxon>Neophaeococcomyces</taxon>
    </lineage>
</organism>
<evidence type="ECO:0000313" key="1">
    <source>
        <dbReference type="EMBL" id="KAJ9659930.1"/>
    </source>
</evidence>
<protein>
    <submittedName>
        <fullName evidence="1">Uncharacterized protein</fullName>
    </submittedName>
</protein>